<dbReference type="Pfam" id="PF06245">
    <property type="entry name" value="DUF1015"/>
    <property type="match status" value="1"/>
</dbReference>
<evidence type="ECO:0000313" key="7">
    <source>
        <dbReference type="EMBL" id="VFD32239.1"/>
    </source>
</evidence>
<accession>A0A031W953</accession>
<dbReference type="RefSeq" id="WP_003437079.1">
    <property type="nucleotide sequence ID" value="NZ_AP025558.1"/>
</dbReference>
<evidence type="ECO:0000313" key="5">
    <source>
        <dbReference type="EMBL" id="HBH2621435.1"/>
    </source>
</evidence>
<dbReference type="EMBL" id="CAADAN010000006">
    <property type="protein sequence ID" value="VFD32239.1"/>
    <property type="molecule type" value="Genomic_DNA"/>
</dbReference>
<dbReference type="Proteomes" id="UP000878956">
    <property type="component" value="Unassembled WGS sequence"/>
</dbReference>
<organism evidence="2">
    <name type="scientific">Clostridioides difficile</name>
    <name type="common">Peptoclostridium difficile</name>
    <dbReference type="NCBI Taxonomy" id="1496"/>
    <lineage>
        <taxon>Bacteria</taxon>
        <taxon>Bacillati</taxon>
        <taxon>Bacillota</taxon>
        <taxon>Clostridia</taxon>
        <taxon>Peptostreptococcales</taxon>
        <taxon>Peptostreptococcaceae</taxon>
        <taxon>Clostridioides</taxon>
    </lineage>
</organism>
<evidence type="ECO:0000313" key="9">
    <source>
        <dbReference type="Proteomes" id="UP000411588"/>
    </source>
</evidence>
<reference evidence="4" key="4">
    <citation type="submission" date="2021-06" db="EMBL/GenBank/DDBJ databases">
        <authorList>
            <consortium name="NCBI Pathogen Detection Project"/>
        </authorList>
    </citation>
    <scope>NUCLEOTIDE SEQUENCE</scope>
    <source>
        <strain evidence="5">Clostridioides</strain>
        <strain evidence="4">HN1000</strain>
    </source>
</reference>
<dbReference type="EMBL" id="LK932371">
    <property type="protein sequence ID" value="CDS84896.1"/>
    <property type="molecule type" value="Genomic_DNA"/>
</dbReference>
<dbReference type="Proteomes" id="UP000879542">
    <property type="component" value="Unassembled WGS sequence"/>
</dbReference>
<dbReference type="Proteomes" id="UP000411588">
    <property type="component" value="Unassembled WGS sequence"/>
</dbReference>
<name>A0A031W953_CLODI</name>
<dbReference type="EMBL" id="FUPS01000003">
    <property type="protein sequence ID" value="SJS02570.1"/>
    <property type="molecule type" value="Genomic_DNA"/>
</dbReference>
<reference evidence="7 9" key="3">
    <citation type="submission" date="2019-02" db="EMBL/GenBank/DDBJ databases">
        <authorList>
            <consortium name="Pathogen Informatics"/>
        </authorList>
    </citation>
    <scope>NUCLEOTIDE SEQUENCE [LARGE SCALE GENOMIC DNA]</scope>
    <source>
        <strain evidence="7">Clo34</strain>
        <strain evidence="9">clo34</strain>
        <strain evidence="6 8">VRECD0157</strain>
    </source>
</reference>
<dbReference type="PANTHER" id="PTHR36454">
    <property type="entry name" value="LMO2823 PROTEIN"/>
    <property type="match status" value="1"/>
</dbReference>
<evidence type="ECO:0000313" key="6">
    <source>
        <dbReference type="EMBL" id="SJS02570.1"/>
    </source>
</evidence>
<dbReference type="EMBL" id="LK932485">
    <property type="protein sequence ID" value="CDS84461.1"/>
    <property type="molecule type" value="Genomic_DNA"/>
</dbReference>
<dbReference type="PIRSF" id="PIRSF033563">
    <property type="entry name" value="UCP033563"/>
    <property type="match status" value="1"/>
</dbReference>
<proteinExistence type="predicted"/>
<dbReference type="PATRIC" id="fig|1496.1371.peg.1817"/>
<dbReference type="KEGG" id="pdf:CD630DERM_09960"/>
<reference evidence="2" key="1">
    <citation type="submission" date="2014-07" db="EMBL/GenBank/DDBJ databases">
        <authorList>
            <person name="Monot Marc"/>
        </authorList>
    </citation>
    <scope>NUCLEOTIDE SEQUENCE</scope>
    <source>
        <strain evidence="3">7032989</strain>
        <strain evidence="2">7032994</strain>
    </source>
</reference>
<gene>
    <name evidence="3" type="ORF">BN1095_630046</name>
    <name evidence="1" type="ORF">BN1096_340043</name>
    <name evidence="2" type="ORF">BN1097_350048</name>
    <name evidence="4" type="ORF">KRM00_004156</name>
    <name evidence="5" type="ORF">KRQ00_003221</name>
    <name evidence="7" type="ORF">SAMEA1402399_01937</name>
    <name evidence="6" type="ORF">SAMEA3375112_00990</name>
</gene>
<dbReference type="Proteomes" id="UP000189137">
    <property type="component" value="Unassembled WGS sequence"/>
</dbReference>
<dbReference type="PANTHER" id="PTHR36454:SF1">
    <property type="entry name" value="DUF1015 DOMAIN-CONTAINING PROTEIN"/>
    <property type="match status" value="1"/>
</dbReference>
<dbReference type="EMBL" id="LK933327">
    <property type="protein sequence ID" value="CDT67099.1"/>
    <property type="molecule type" value="Genomic_DNA"/>
</dbReference>
<dbReference type="InterPro" id="IPR008323">
    <property type="entry name" value="UCP033563"/>
</dbReference>
<evidence type="ECO:0000313" key="2">
    <source>
        <dbReference type="EMBL" id="CDS84896.1"/>
    </source>
</evidence>
<evidence type="ECO:0000313" key="8">
    <source>
        <dbReference type="Proteomes" id="UP000189137"/>
    </source>
</evidence>
<reference evidence="4" key="2">
    <citation type="journal article" date="2018" name="Genome Biol.">
        <title>SKESA: strategic k-mer extension for scrupulous assemblies.</title>
        <authorList>
            <person name="Souvorov A."/>
            <person name="Agarwala R."/>
            <person name="Lipman D.J."/>
        </authorList>
    </citation>
    <scope>NUCLEOTIDE SEQUENCE</scope>
    <source>
        <strain evidence="5">Clostridioides</strain>
        <strain evidence="4">HN1000</strain>
    </source>
</reference>
<dbReference type="AlphaFoldDB" id="A0A031W953"/>
<dbReference type="EMBL" id="DAEPXK010000109">
    <property type="protein sequence ID" value="HBH1544599.1"/>
    <property type="molecule type" value="Genomic_DNA"/>
</dbReference>
<evidence type="ECO:0000313" key="4">
    <source>
        <dbReference type="EMBL" id="HBH1544599.1"/>
    </source>
</evidence>
<evidence type="ECO:0000313" key="3">
    <source>
        <dbReference type="EMBL" id="CDT67099.1"/>
    </source>
</evidence>
<sequence length="416" mass="48531">MATIKPFKAIRPNKYIVDKVAALPYDVMNSKEARRIAEGNPYSFLHIDKSEIDLDENIDLYDEKVYLKARENLDEFRKQEILVKDDKECIYIYKQIMDGRAQVGIVACISVDESLNGTIKKHEYTRPEKEIDRTKHIKYCDANTGTILVTYKHQRVIDDIINDFMDNNEPLYDFITDDKIEHTVWKIDNDDIIDNLVDKFEKLDYLYIADGHHRTASAENVAKEMRAKNPNYTGKEEFNYFIAMIAPDENLMVLDYNRVIKDLNGLSEEEFINKIKENFELEEIEGKEKYKPDKKGTFGMYLGDKWYKMKANKNLLEIEDPVDSLDISILQDYVIDAILGIDNPRVDKRIDFIGGIRGLEELEKRVNEDMKVAFAMYPTSIEDLIRVADANKIMPAKSTWFEPKVRCGLFLHEINE</sequence>
<dbReference type="GeneID" id="66353423"/>
<protein>
    <submittedName>
        <fullName evidence="4">DUF1015 domain-containing protein</fullName>
    </submittedName>
    <submittedName>
        <fullName evidence="7">SpoOJ/ParA/ParB/repB family protein</fullName>
    </submittedName>
    <submittedName>
        <fullName evidence="6">Uncharacterized conserved protein</fullName>
    </submittedName>
</protein>
<dbReference type="EMBL" id="DAEQIJ010000019">
    <property type="protein sequence ID" value="HBH2621435.1"/>
    <property type="molecule type" value="Genomic_DNA"/>
</dbReference>
<evidence type="ECO:0000313" key="1">
    <source>
        <dbReference type="EMBL" id="CDS84461.1"/>
    </source>
</evidence>